<evidence type="ECO:0008006" key="4">
    <source>
        <dbReference type="Google" id="ProtNLM"/>
    </source>
</evidence>
<proteinExistence type="predicted"/>
<dbReference type="FunCoup" id="A0A1Y2ALQ9">
    <property type="interactions" value="2"/>
</dbReference>
<dbReference type="InterPro" id="IPR011333">
    <property type="entry name" value="SKP1/BTB/POZ_sf"/>
</dbReference>
<feature type="region of interest" description="Disordered" evidence="1">
    <location>
        <begin position="1"/>
        <end position="70"/>
    </location>
</feature>
<dbReference type="PANTHER" id="PTHR47369:SF2">
    <property type="entry name" value="BTB_POZ DOMAIN-CONTAINING PROTEIN 2"/>
    <property type="match status" value="1"/>
</dbReference>
<organism evidence="2 3">
    <name type="scientific">Naematelia encephala</name>
    <dbReference type="NCBI Taxonomy" id="71784"/>
    <lineage>
        <taxon>Eukaryota</taxon>
        <taxon>Fungi</taxon>
        <taxon>Dikarya</taxon>
        <taxon>Basidiomycota</taxon>
        <taxon>Agaricomycotina</taxon>
        <taxon>Tremellomycetes</taxon>
        <taxon>Tremellales</taxon>
        <taxon>Naemateliaceae</taxon>
        <taxon>Naematelia</taxon>
    </lineage>
</organism>
<dbReference type="InParanoid" id="A0A1Y2ALQ9"/>
<feature type="compositionally biased region" description="Polar residues" evidence="1">
    <location>
        <begin position="38"/>
        <end position="55"/>
    </location>
</feature>
<accession>A0A1Y2ALQ9</accession>
<dbReference type="OrthoDB" id="6359943at2759"/>
<evidence type="ECO:0000256" key="1">
    <source>
        <dbReference type="SAM" id="MobiDB-lite"/>
    </source>
</evidence>
<evidence type="ECO:0000313" key="3">
    <source>
        <dbReference type="Proteomes" id="UP000193986"/>
    </source>
</evidence>
<dbReference type="STRING" id="71784.A0A1Y2ALQ9"/>
<name>A0A1Y2ALQ9_9TREE</name>
<dbReference type="Proteomes" id="UP000193986">
    <property type="component" value="Unassembled WGS sequence"/>
</dbReference>
<keyword evidence="3" id="KW-1185">Reference proteome</keyword>
<dbReference type="AlphaFoldDB" id="A0A1Y2ALQ9"/>
<reference evidence="2 3" key="1">
    <citation type="submission" date="2016-07" db="EMBL/GenBank/DDBJ databases">
        <title>Pervasive Adenine N6-methylation of Active Genes in Fungi.</title>
        <authorList>
            <consortium name="DOE Joint Genome Institute"/>
            <person name="Mondo S.J."/>
            <person name="Dannebaum R.O."/>
            <person name="Kuo R.C."/>
            <person name="Labutti K."/>
            <person name="Haridas S."/>
            <person name="Kuo A."/>
            <person name="Salamov A."/>
            <person name="Ahrendt S.R."/>
            <person name="Lipzen A."/>
            <person name="Sullivan W."/>
            <person name="Andreopoulos W.B."/>
            <person name="Clum A."/>
            <person name="Lindquist E."/>
            <person name="Daum C."/>
            <person name="Ramamoorthy G.K."/>
            <person name="Gryganskyi A."/>
            <person name="Culley D."/>
            <person name="Magnuson J.K."/>
            <person name="James T.Y."/>
            <person name="O'Malley M.A."/>
            <person name="Stajich J.E."/>
            <person name="Spatafora J.W."/>
            <person name="Visel A."/>
            <person name="Grigoriev I.V."/>
        </authorList>
    </citation>
    <scope>NUCLEOTIDE SEQUENCE [LARGE SCALE GENOMIC DNA]</scope>
    <source>
        <strain evidence="2 3">68-887.2</strain>
    </source>
</reference>
<evidence type="ECO:0000313" key="2">
    <source>
        <dbReference type="EMBL" id="ORY23436.1"/>
    </source>
</evidence>
<protein>
    <recommendedName>
        <fullName evidence="4">BTB domain-containing protein</fullName>
    </recommendedName>
</protein>
<dbReference type="EMBL" id="MCFC01000079">
    <property type="protein sequence ID" value="ORY23436.1"/>
    <property type="molecule type" value="Genomic_DNA"/>
</dbReference>
<dbReference type="PANTHER" id="PTHR47369">
    <property type="entry name" value="BTB/POZ DOMAIN-CONTAINING PROTEIN"/>
    <property type="match status" value="1"/>
</dbReference>
<feature type="compositionally biased region" description="Low complexity" evidence="1">
    <location>
        <begin position="1"/>
        <end position="37"/>
    </location>
</feature>
<gene>
    <name evidence="2" type="ORF">BCR39DRAFT_549296</name>
</gene>
<sequence>MSSKVVPPSTPSSGTIGSARTATPSSSAYSTSVPSTTMISSQGTMNGDQGKTDPTAQAEDSKLGESSVDPTHHAAGLSNYIFDIGYMGQNWADIQLVFFGAPLRLHRLILSQSPYLAHIMVNAVPGCSLDLSFTDENITADSVHIAIHHLYRPAQHLVTPTNARAVLATSYLFQGMPELVHHAYSICRDSLSAENVVDYVQWLNPSASRTNGHGHQDSSVSSANTNGGSETGNLWLGGSHLQYGEWTERLKQDVLDFLIQSYPRSLLESGSSPTSDPQLLSIFTRLPFELFQLTLESPLFPIDNIQQRFAFAKKAIAQRKKLAGASTMDEAVVLAMKGGAGMEVHITRKPKNKRQALWKVEG</sequence>
<dbReference type="Gene3D" id="3.30.710.10">
    <property type="entry name" value="Potassium Channel Kv1.1, Chain A"/>
    <property type="match status" value="1"/>
</dbReference>
<comment type="caution">
    <text evidence="2">The sequence shown here is derived from an EMBL/GenBank/DDBJ whole genome shotgun (WGS) entry which is preliminary data.</text>
</comment>